<dbReference type="Gene3D" id="3.30.70.270">
    <property type="match status" value="1"/>
</dbReference>
<dbReference type="InterPro" id="IPR043502">
    <property type="entry name" value="DNA/RNA_pol_sf"/>
</dbReference>
<reference evidence="3" key="1">
    <citation type="submission" date="2022-08" db="UniProtKB">
        <authorList>
            <consortium name="EnsemblMetazoa"/>
        </authorList>
    </citation>
    <scope>IDENTIFICATION</scope>
    <source>
        <strain evidence="3">05x7-T-G4-1.051#20</strain>
    </source>
</reference>
<evidence type="ECO:0000259" key="2">
    <source>
        <dbReference type="PROSITE" id="PS51898"/>
    </source>
</evidence>
<dbReference type="Pfam" id="PF04852">
    <property type="entry name" value="ALOG_dom"/>
    <property type="match status" value="1"/>
</dbReference>
<dbReference type="GO" id="GO:0003677">
    <property type="term" value="F:DNA binding"/>
    <property type="evidence" value="ECO:0007669"/>
    <property type="project" value="InterPro"/>
</dbReference>
<keyword evidence="4" id="KW-1185">Reference proteome</keyword>
<dbReference type="PANTHER" id="PTHR33050">
    <property type="entry name" value="REVERSE TRANSCRIPTASE DOMAIN-CONTAINING PROTEIN"/>
    <property type="match status" value="1"/>
</dbReference>
<accession>A0A8W8J9B8</accession>
<sequence>MSIKICDVLKKTGSYAILSEISREVTRSVELVTFVVWLQKMSVLKPKHSLVGKSLVPVILKFKAQVERIEECDLNRLKKGHALTRYNLDELRAEFEGLTGESSRDILLLTGREEDFDSLVILMHFAIEQANMVGAPKRQVLVQTSSAEVNQGAASSVQNSGAVASSCSAATASTTCSSSVSTASVSQASGDKNMETRLRDIERKMESMKEKSGEDQVEECLRQLRILAGRPNLTQAHVLLAALETLVDVAFRNSHKYADFYSKYFSHCKKYENSKDLCGLTMTLFGSAEDRKIANVVADWLKGKKYEGSGVVEDKENVGQNSNKSLGDLTGMQANPYPYVPLLGQPHFPFSPYPVPYSGYPAQSFGFPRPSVRECIVQRVKDEKWVNYRGENAQPSPCVTAEDVAKKNVKFDLENLRFRDPNNFIPGNLHSCLHEWEKIDAPDNVLEWLKEGVDVKKFFKPFKGNFKGKSYSSDVPPSVYFPNSTSCAQFKDYIVKTLYKRLENGSLTLIGKVGFCEPPHFVLPLTVEPAKPRLCHDERFLNLWVKDCPFSLDTLKDVPRLVQRGMFMSSMDDKSGYDHIYLSEQSKKYFGLQFGGWFMIFNTLPFGFKASAFIYQSVGMVATSWCRSLGVPCLQYIDDRWIGGFLQSLFHDLEVSPNDSHLDDSQVAEKALYIVCQVMIRVGYFLNIKKSVLVPVKCIKFLGMLVDSERLAFIIPDEKIQKFIGLRESILDCDKTSVLTLQKFAGKCVSFMLAFPGAKLYTKEVNRAIVKDVVKNHRVDAYVDNLACVYGWESMSGKDPALNRIMKSLWNFSVDNNMDLHLLYVKSEDNPADCHSRRLSALDCMLTREKFETIEKRFGPHSVDLMSLDSNCMISQVNGKPLRHFTPYPTPLSAGVNVFSQDITLEKNPYVFPPFRLILPLIVYLKNQGVEACTMVVLVSEVDSQSLCSGVVKKKCLMQYSEERRIAYLNNLLDSKAYCKKKLALKLDFENVIGKKFFKAAPEDLRLFLLGKDRVGKTQVHDLSCPFLGVASASSCSCPVRLAAGTVSSYIAQFKAMFIEIGRVEPWDNARHLERCNPADSILLRRYVDAVKLEQAMSHVSSKQAKPIFLNKLEKLSLYFNDQLSKKEFTVGNRYVYLRDQAFFKVLFYSGDRANDLALCLSQEVKKLSDEKNYLLCHTVGKTLGNGHVNEFVLPKVQNQVICPVEGLKKYVEGSRDLGVDLRVGYLFRSLDSSRTLVLDNHVTTSAMSDRLKKYLITLNIYEGETAHSFRAGCGITLMANNTTSSEEIMEHVGWRSRQSFNRYSRINRIVGTSGVGDLLAKVSVLKDRDANVIFDKFGDYSRLPQAFESN</sequence>
<dbReference type="GO" id="GO:0006310">
    <property type="term" value="P:DNA recombination"/>
    <property type="evidence" value="ECO:0007669"/>
    <property type="project" value="UniProtKB-KW"/>
</dbReference>
<dbReference type="InterPro" id="IPR013762">
    <property type="entry name" value="Integrase-like_cat_sf"/>
</dbReference>
<dbReference type="InterPro" id="IPR043128">
    <property type="entry name" value="Rev_trsase/Diguanyl_cyclase"/>
</dbReference>
<dbReference type="Proteomes" id="UP000005408">
    <property type="component" value="Unassembled WGS sequence"/>
</dbReference>
<dbReference type="InterPro" id="IPR011010">
    <property type="entry name" value="DNA_brk_join_enz"/>
</dbReference>
<organism evidence="3 4">
    <name type="scientific">Magallana gigas</name>
    <name type="common">Pacific oyster</name>
    <name type="synonym">Crassostrea gigas</name>
    <dbReference type="NCBI Taxonomy" id="29159"/>
    <lineage>
        <taxon>Eukaryota</taxon>
        <taxon>Metazoa</taxon>
        <taxon>Spiralia</taxon>
        <taxon>Lophotrochozoa</taxon>
        <taxon>Mollusca</taxon>
        <taxon>Bivalvia</taxon>
        <taxon>Autobranchia</taxon>
        <taxon>Pteriomorphia</taxon>
        <taxon>Ostreida</taxon>
        <taxon>Ostreoidea</taxon>
        <taxon>Ostreidae</taxon>
        <taxon>Magallana</taxon>
    </lineage>
</organism>
<feature type="domain" description="Tyr recombinase" evidence="2">
    <location>
        <begin position="1105"/>
        <end position="1318"/>
    </location>
</feature>
<evidence type="ECO:0000313" key="4">
    <source>
        <dbReference type="Proteomes" id="UP000005408"/>
    </source>
</evidence>
<dbReference type="Gene3D" id="1.10.443.10">
    <property type="entry name" value="Intergrase catalytic core"/>
    <property type="match status" value="1"/>
</dbReference>
<dbReference type="PROSITE" id="PS51898">
    <property type="entry name" value="TYR_RECOMBINASE"/>
    <property type="match status" value="1"/>
</dbReference>
<keyword evidence="1" id="KW-0233">DNA recombination</keyword>
<dbReference type="SUPFAM" id="SSF56349">
    <property type="entry name" value="DNA breaking-rejoining enzymes"/>
    <property type="match status" value="1"/>
</dbReference>
<dbReference type="Pfam" id="PF00078">
    <property type="entry name" value="RVT_1"/>
    <property type="match status" value="1"/>
</dbReference>
<dbReference type="Gene3D" id="3.10.10.10">
    <property type="entry name" value="HIV Type 1 Reverse Transcriptase, subunit A, domain 1"/>
    <property type="match status" value="1"/>
</dbReference>
<dbReference type="InterPro" id="IPR002104">
    <property type="entry name" value="Integrase_catalytic"/>
</dbReference>
<dbReference type="GO" id="GO:0015074">
    <property type="term" value="P:DNA integration"/>
    <property type="evidence" value="ECO:0007669"/>
    <property type="project" value="InterPro"/>
</dbReference>
<proteinExistence type="predicted"/>
<evidence type="ECO:0000256" key="1">
    <source>
        <dbReference type="ARBA" id="ARBA00023172"/>
    </source>
</evidence>
<dbReference type="SUPFAM" id="SSF56672">
    <property type="entry name" value="DNA/RNA polymerases"/>
    <property type="match status" value="1"/>
</dbReference>
<dbReference type="EnsemblMetazoa" id="G17739.1">
    <property type="protein sequence ID" value="G17739.1:cds"/>
    <property type="gene ID" value="G17739"/>
</dbReference>
<dbReference type="PANTHER" id="PTHR33050:SF7">
    <property type="entry name" value="RIBONUCLEASE H"/>
    <property type="match status" value="1"/>
</dbReference>
<dbReference type="InterPro" id="IPR000477">
    <property type="entry name" value="RT_dom"/>
</dbReference>
<name>A0A8W8J9B8_MAGGI</name>
<dbReference type="InterPro" id="IPR052055">
    <property type="entry name" value="Hepadnavirus_pol/RT"/>
</dbReference>
<evidence type="ECO:0000313" key="3">
    <source>
        <dbReference type="EnsemblMetazoa" id="G17739.1:cds"/>
    </source>
</evidence>
<dbReference type="InterPro" id="IPR006936">
    <property type="entry name" value="ALOG_dom"/>
</dbReference>
<protein>
    <recommendedName>
        <fullName evidence="2">Tyr recombinase domain-containing protein</fullName>
    </recommendedName>
</protein>